<dbReference type="SUPFAM" id="SSF52058">
    <property type="entry name" value="L domain-like"/>
    <property type="match status" value="1"/>
</dbReference>
<name>A0AAD9L121_RIDPI</name>
<dbReference type="PROSITE" id="PS00678">
    <property type="entry name" value="WD_REPEATS_1"/>
    <property type="match status" value="1"/>
</dbReference>
<dbReference type="GO" id="GO:0071169">
    <property type="term" value="P:establishment of protein localization to chromatin"/>
    <property type="evidence" value="ECO:0007669"/>
    <property type="project" value="TreeGrafter"/>
</dbReference>
<dbReference type="Pfam" id="PF23215">
    <property type="entry name" value="WD_LRWD1"/>
    <property type="match status" value="1"/>
</dbReference>
<sequence length="691" mass="77590">MKTERVRVYACDYETTEEPIGPVLDVSENHLRDIPTDVGLPLLRKLDCSDNQLYSLGFVKQFPRLEELYVEGNGLESSARFVVGALCPKIKHVDKTPGSTLRKMVENVSSKIMSHVEKQWEMKFADNYAAGIPQEEAGKVVQQLAESVMKHAPFTKQNQFRQFMVKLTSERLVNDVQRGTYGTPAKKPRLSSPPSSEPEESEILSPEEKLDFTSLKKRSNLPPVADYEPVHFLRCHFGDKEAKKQKMKDNDPADDITKVWHCALNQTRKIPNIYHMNNASGNMHMLDAVTPEKDLGVTIDQQLKFSNHIQNAVKKANRVQQRHLSTTLHSNDKTTSTVATCGGDTVCLIDCDTGRVMRRFKQQKEQFFFVAWTTLNMESESGREWPTNVLAVGGFNAHIRLLLPNQLVCYAELGNGRPNRAVQCYFISALLFHPDEPTWLFSGTSDTTVTLWDIGTPQGQKYEVECSQLLILHSPGEGVLNMVFSQSTGHLVAGCEEGCYAWKIGQSTSVKKHRDPTLELVLPGVKDKMVDGMTMVSDNLVASKPANEGRIFLWTLSTTLSSHRRHSKTAVTIQPLLVVDWSTTDVEFINPGARNGLLACGDDDGRIWLYNLEQYTTARKTPPAKQTATPSRLLEWPECLTDGRRSQEQKMTDLVERVKELVVNCVCVSGSQEYIVGGTDNNLVCIWKKIA</sequence>
<dbReference type="Gene3D" id="2.130.10.10">
    <property type="entry name" value="YVTN repeat-like/Quinoprotein amine dehydrogenase"/>
    <property type="match status" value="1"/>
</dbReference>
<dbReference type="GO" id="GO:0005815">
    <property type="term" value="C:microtubule organizing center"/>
    <property type="evidence" value="ECO:0007669"/>
    <property type="project" value="UniProtKB-SubCell"/>
</dbReference>
<dbReference type="InterPro" id="IPR036322">
    <property type="entry name" value="WD40_repeat_dom_sf"/>
</dbReference>
<reference evidence="16" key="1">
    <citation type="journal article" date="2023" name="Mol. Biol. Evol.">
        <title>Third-Generation Sequencing Reveals the Adaptive Role of the Epigenome in Three Deep-Sea Polychaetes.</title>
        <authorList>
            <person name="Perez M."/>
            <person name="Aroh O."/>
            <person name="Sun Y."/>
            <person name="Lan Y."/>
            <person name="Juniper S.K."/>
            <person name="Young C.R."/>
            <person name="Angers B."/>
            <person name="Qian P.Y."/>
        </authorList>
    </citation>
    <scope>NUCLEOTIDE SEQUENCE</scope>
    <source>
        <strain evidence="16">R07B-5</strain>
    </source>
</reference>
<evidence type="ECO:0008006" key="18">
    <source>
        <dbReference type="Google" id="ProtNLM"/>
    </source>
</evidence>
<keyword evidence="4" id="KW-0158">Chromosome</keyword>
<evidence type="ECO:0000256" key="1">
    <source>
        <dbReference type="ARBA" id="ARBA00004123"/>
    </source>
</evidence>
<dbReference type="AlphaFoldDB" id="A0AAD9L121"/>
<dbReference type="PANTHER" id="PTHR24370">
    <property type="entry name" value="OPTICIN"/>
    <property type="match status" value="1"/>
</dbReference>
<evidence type="ECO:0000256" key="8">
    <source>
        <dbReference type="ARBA" id="ARBA00022737"/>
    </source>
</evidence>
<keyword evidence="9" id="KW-0156">Chromatin regulator</keyword>
<gene>
    <name evidence="16" type="ORF">NP493_401g04030</name>
</gene>
<keyword evidence="11" id="KW-0539">Nucleus</keyword>
<dbReference type="InterPro" id="IPR001680">
    <property type="entry name" value="WD40_rpt"/>
</dbReference>
<feature type="repeat" description="WD" evidence="12">
    <location>
        <begin position="427"/>
        <end position="454"/>
    </location>
</feature>
<evidence type="ECO:0000313" key="16">
    <source>
        <dbReference type="EMBL" id="KAK2181384.1"/>
    </source>
</evidence>
<accession>A0AAD9L121</accession>
<dbReference type="Proteomes" id="UP001209878">
    <property type="component" value="Unassembled WGS sequence"/>
</dbReference>
<evidence type="ECO:0000256" key="9">
    <source>
        <dbReference type="ARBA" id="ARBA00022853"/>
    </source>
</evidence>
<dbReference type="GO" id="GO:0006325">
    <property type="term" value="P:chromatin organization"/>
    <property type="evidence" value="ECO:0007669"/>
    <property type="project" value="UniProtKB-KW"/>
</dbReference>
<keyword evidence="5" id="KW-0963">Cytoplasm</keyword>
<evidence type="ECO:0000256" key="5">
    <source>
        <dbReference type="ARBA" id="ARBA00022490"/>
    </source>
</evidence>
<evidence type="ECO:0000259" key="14">
    <source>
        <dbReference type="Pfam" id="PF23211"/>
    </source>
</evidence>
<dbReference type="SMART" id="SM00320">
    <property type="entry name" value="WD40"/>
    <property type="match status" value="4"/>
</dbReference>
<dbReference type="InterPro" id="IPR032675">
    <property type="entry name" value="LRR_dom_sf"/>
</dbReference>
<feature type="domain" description="Leucine-rich repeat and WD repeat-containing protein 1 WD" evidence="15">
    <location>
        <begin position="332"/>
        <end position="689"/>
    </location>
</feature>
<evidence type="ECO:0000259" key="15">
    <source>
        <dbReference type="Pfam" id="PF23215"/>
    </source>
</evidence>
<evidence type="ECO:0000256" key="4">
    <source>
        <dbReference type="ARBA" id="ARBA00022454"/>
    </source>
</evidence>
<evidence type="ECO:0000256" key="2">
    <source>
        <dbReference type="ARBA" id="ARBA00004267"/>
    </source>
</evidence>
<dbReference type="EMBL" id="JAODUO010000401">
    <property type="protein sequence ID" value="KAK2181384.1"/>
    <property type="molecule type" value="Genomic_DNA"/>
</dbReference>
<dbReference type="InterPro" id="IPR052489">
    <property type="entry name" value="LRWD1"/>
</dbReference>
<dbReference type="GO" id="GO:0003682">
    <property type="term" value="F:chromatin binding"/>
    <property type="evidence" value="ECO:0007669"/>
    <property type="project" value="TreeGrafter"/>
</dbReference>
<keyword evidence="8" id="KW-0677">Repeat</keyword>
<dbReference type="Gene3D" id="3.80.10.10">
    <property type="entry name" value="Ribonuclease Inhibitor"/>
    <property type="match status" value="1"/>
</dbReference>
<dbReference type="Pfam" id="PF23211">
    <property type="entry name" value="LRR_LRWD1"/>
    <property type="match status" value="1"/>
</dbReference>
<evidence type="ECO:0000313" key="17">
    <source>
        <dbReference type="Proteomes" id="UP001209878"/>
    </source>
</evidence>
<evidence type="ECO:0000256" key="3">
    <source>
        <dbReference type="ARBA" id="ARBA00004286"/>
    </source>
</evidence>
<keyword evidence="7" id="KW-0433">Leucine-rich repeat</keyword>
<keyword evidence="6 12" id="KW-0853">WD repeat</keyword>
<comment type="caution">
    <text evidence="16">The sequence shown here is derived from an EMBL/GenBank/DDBJ whole genome shotgun (WGS) entry which is preliminary data.</text>
</comment>
<comment type="subcellular location">
    <subcellularLocation>
        <location evidence="3">Chromosome</location>
    </subcellularLocation>
    <subcellularLocation>
        <location evidence="2">Cytoplasm</location>
        <location evidence="2">Cytoskeleton</location>
        <location evidence="2">Microtubule organizing center</location>
    </subcellularLocation>
    <subcellularLocation>
        <location evidence="1">Nucleus</location>
    </subcellularLocation>
</comment>
<dbReference type="PROSITE" id="PS50082">
    <property type="entry name" value="WD_REPEATS_2"/>
    <property type="match status" value="1"/>
</dbReference>
<dbReference type="InterPro" id="IPR056160">
    <property type="entry name" value="WD_LRWD1"/>
</dbReference>
<dbReference type="GO" id="GO:0005664">
    <property type="term" value="C:nuclear origin of replication recognition complex"/>
    <property type="evidence" value="ECO:0007669"/>
    <property type="project" value="TreeGrafter"/>
</dbReference>
<organism evidence="16 17">
    <name type="scientific">Ridgeia piscesae</name>
    <name type="common">Tubeworm</name>
    <dbReference type="NCBI Taxonomy" id="27915"/>
    <lineage>
        <taxon>Eukaryota</taxon>
        <taxon>Metazoa</taxon>
        <taxon>Spiralia</taxon>
        <taxon>Lophotrochozoa</taxon>
        <taxon>Annelida</taxon>
        <taxon>Polychaeta</taxon>
        <taxon>Sedentaria</taxon>
        <taxon>Canalipalpata</taxon>
        <taxon>Sabellida</taxon>
        <taxon>Siboglinidae</taxon>
        <taxon>Ridgeia</taxon>
    </lineage>
</organism>
<keyword evidence="10" id="KW-0206">Cytoskeleton</keyword>
<feature type="region of interest" description="Disordered" evidence="13">
    <location>
        <begin position="176"/>
        <end position="209"/>
    </location>
</feature>
<protein>
    <recommendedName>
        <fullName evidence="18">Leucine-rich repeat and WD repeat-containing protein 1</fullName>
    </recommendedName>
</protein>
<dbReference type="InterPro" id="IPR015943">
    <property type="entry name" value="WD40/YVTN_repeat-like_dom_sf"/>
</dbReference>
<evidence type="ECO:0000256" key="13">
    <source>
        <dbReference type="SAM" id="MobiDB-lite"/>
    </source>
</evidence>
<evidence type="ECO:0000256" key="10">
    <source>
        <dbReference type="ARBA" id="ARBA00023212"/>
    </source>
</evidence>
<keyword evidence="17" id="KW-1185">Reference proteome</keyword>
<feature type="domain" description="Leucine-rich repeat and WD repeat-containing protein 1 LRR" evidence="14">
    <location>
        <begin position="24"/>
        <end position="159"/>
    </location>
</feature>
<evidence type="ECO:0000256" key="12">
    <source>
        <dbReference type="PROSITE-ProRule" id="PRU00221"/>
    </source>
</evidence>
<dbReference type="InterPro" id="IPR056363">
    <property type="entry name" value="LRR_LRWD1_dom"/>
</dbReference>
<evidence type="ECO:0000256" key="7">
    <source>
        <dbReference type="ARBA" id="ARBA00022614"/>
    </source>
</evidence>
<dbReference type="SUPFAM" id="SSF50978">
    <property type="entry name" value="WD40 repeat-like"/>
    <property type="match status" value="1"/>
</dbReference>
<evidence type="ECO:0000256" key="11">
    <source>
        <dbReference type="ARBA" id="ARBA00023242"/>
    </source>
</evidence>
<proteinExistence type="predicted"/>
<dbReference type="InterPro" id="IPR019775">
    <property type="entry name" value="WD40_repeat_CS"/>
</dbReference>
<evidence type="ECO:0000256" key="6">
    <source>
        <dbReference type="ARBA" id="ARBA00022574"/>
    </source>
</evidence>
<dbReference type="PANTHER" id="PTHR24370:SF10">
    <property type="entry name" value="LEUCINE-RICH REPEAT AND WD REPEAT-CONTAINING PROTEIN 1"/>
    <property type="match status" value="1"/>
</dbReference>